<evidence type="ECO:0000313" key="2">
    <source>
        <dbReference type="EMBL" id="QGU27406.1"/>
    </source>
</evidence>
<proteinExistence type="predicted"/>
<dbReference type="PANTHER" id="PTHR34846">
    <property type="entry name" value="4-CARBOXYMUCONOLACTONE DECARBOXYLASE FAMILY PROTEIN (AFU_ORTHOLOGUE AFUA_6G11590)"/>
    <property type="match status" value="1"/>
</dbReference>
<gene>
    <name evidence="2" type="ORF">D7D94_06785</name>
</gene>
<evidence type="ECO:0000313" key="3">
    <source>
        <dbReference type="Proteomes" id="UP000422989"/>
    </source>
</evidence>
<dbReference type="EMBL" id="CP032550">
    <property type="protein sequence ID" value="QGU27406.1"/>
    <property type="molecule type" value="Genomic_DNA"/>
</dbReference>
<dbReference type="PANTHER" id="PTHR34846:SF5">
    <property type="entry name" value="CARBOXYMUCONOLACTONE DECARBOXYLASE-LIKE DOMAIN-CONTAINING PROTEIN"/>
    <property type="match status" value="1"/>
</dbReference>
<reference evidence="2 3" key="1">
    <citation type="submission" date="2018-09" db="EMBL/GenBank/DDBJ databases">
        <title>Whole genome sequencing of Microbacterium oryzae strain MB-10T.</title>
        <authorList>
            <person name="Das S.K."/>
        </authorList>
    </citation>
    <scope>NUCLEOTIDE SEQUENCE [LARGE SCALE GENOMIC DNA]</scope>
    <source>
        <strain evidence="2 3">MB-10</strain>
    </source>
</reference>
<dbReference type="KEGG" id="moj:D7D94_06785"/>
<dbReference type="GO" id="GO:0051920">
    <property type="term" value="F:peroxiredoxin activity"/>
    <property type="evidence" value="ECO:0007669"/>
    <property type="project" value="InterPro"/>
</dbReference>
<dbReference type="Gene3D" id="1.20.1290.10">
    <property type="entry name" value="AhpD-like"/>
    <property type="match status" value="1"/>
</dbReference>
<accession>A0A6I6DTJ0</accession>
<dbReference type="RefSeq" id="WP_156241898.1">
    <property type="nucleotide sequence ID" value="NZ_BAAAZL010000004.1"/>
</dbReference>
<organism evidence="2 3">
    <name type="scientific">Microbacterium oryzae</name>
    <dbReference type="NCBI Taxonomy" id="743009"/>
    <lineage>
        <taxon>Bacteria</taxon>
        <taxon>Bacillati</taxon>
        <taxon>Actinomycetota</taxon>
        <taxon>Actinomycetes</taxon>
        <taxon>Micrococcales</taxon>
        <taxon>Microbacteriaceae</taxon>
        <taxon>Microbacterium</taxon>
    </lineage>
</organism>
<dbReference type="InterPro" id="IPR004675">
    <property type="entry name" value="AhpD_core"/>
</dbReference>
<keyword evidence="3" id="KW-1185">Reference proteome</keyword>
<dbReference type="NCBIfam" id="TIGR00778">
    <property type="entry name" value="ahpD_dom"/>
    <property type="match status" value="1"/>
</dbReference>
<name>A0A6I6DTJ0_9MICO</name>
<protein>
    <submittedName>
        <fullName evidence="2">Carboxymuconolactone decarboxylase family protein</fullName>
    </submittedName>
</protein>
<sequence>MSEQRVHLSKSAIEAYRALEAFSQTVGRIAADYGIDDRLKELVMLHCSQLNRCAYCLRIHTDRALAAGLTADEITQVSAWRDSGVFTDRERAALELAEAHTFIHREGISDEVYERVGGVLTEKEYVGVSWLSVSINAFNRITIAGRYPVPPRKPAA</sequence>
<dbReference type="OrthoDB" id="9801997at2"/>
<dbReference type="InterPro" id="IPR003779">
    <property type="entry name" value="CMD-like"/>
</dbReference>
<dbReference type="AlphaFoldDB" id="A0A6I6DTJ0"/>
<dbReference type="SUPFAM" id="SSF69118">
    <property type="entry name" value="AhpD-like"/>
    <property type="match status" value="1"/>
</dbReference>
<feature type="domain" description="Carboxymuconolactone decarboxylase-like" evidence="1">
    <location>
        <begin position="18"/>
        <end position="99"/>
    </location>
</feature>
<dbReference type="Proteomes" id="UP000422989">
    <property type="component" value="Chromosome"/>
</dbReference>
<dbReference type="InterPro" id="IPR029032">
    <property type="entry name" value="AhpD-like"/>
</dbReference>
<evidence type="ECO:0000259" key="1">
    <source>
        <dbReference type="Pfam" id="PF02627"/>
    </source>
</evidence>
<dbReference type="Pfam" id="PF02627">
    <property type="entry name" value="CMD"/>
    <property type="match status" value="1"/>
</dbReference>